<dbReference type="InterPro" id="IPR000923">
    <property type="entry name" value="BlueCu_1"/>
</dbReference>
<dbReference type="Gene3D" id="2.60.40.420">
    <property type="entry name" value="Cupredoxins - blue copper proteins"/>
    <property type="match status" value="1"/>
</dbReference>
<evidence type="ECO:0000256" key="2">
    <source>
        <dbReference type="ARBA" id="ARBA00023008"/>
    </source>
</evidence>
<evidence type="ECO:0000256" key="3">
    <source>
        <dbReference type="SAM" id="SignalP"/>
    </source>
</evidence>
<gene>
    <name evidence="5" type="ORF">NUH88_05875</name>
</gene>
<dbReference type="KEGG" id="naci:NUH88_05875"/>
<reference evidence="5" key="1">
    <citation type="submission" date="2022-08" db="EMBL/GenBank/DDBJ databases">
        <title>Nisaea acidiphila sp. nov., isolated from a marine algal debris and emended description of the genus Nisaea Urios et al. 2008.</title>
        <authorList>
            <person name="Kwon K."/>
        </authorList>
    </citation>
    <scope>NUCLEOTIDE SEQUENCE</scope>
    <source>
        <strain evidence="5">MEBiC11861</strain>
    </source>
</reference>
<dbReference type="SUPFAM" id="SSF49503">
    <property type="entry name" value="Cupredoxins"/>
    <property type="match status" value="1"/>
</dbReference>
<dbReference type="Pfam" id="PF00127">
    <property type="entry name" value="Copper-bind"/>
    <property type="match status" value="1"/>
</dbReference>
<feature type="chain" id="PRO_5039898294" evidence="3">
    <location>
        <begin position="21"/>
        <end position="114"/>
    </location>
</feature>
<evidence type="ECO:0000259" key="4">
    <source>
        <dbReference type="Pfam" id="PF00127"/>
    </source>
</evidence>
<evidence type="ECO:0000313" key="5">
    <source>
        <dbReference type="EMBL" id="UUX51217.1"/>
    </source>
</evidence>
<dbReference type="PANTHER" id="PTHR36507">
    <property type="entry name" value="BLL1555 PROTEIN"/>
    <property type="match status" value="1"/>
</dbReference>
<proteinExistence type="predicted"/>
<evidence type="ECO:0000313" key="6">
    <source>
        <dbReference type="Proteomes" id="UP001060336"/>
    </source>
</evidence>
<dbReference type="AlphaFoldDB" id="A0A9J7AXQ2"/>
<dbReference type="PANTHER" id="PTHR36507:SF1">
    <property type="entry name" value="BLL1555 PROTEIN"/>
    <property type="match status" value="1"/>
</dbReference>
<keyword evidence="3" id="KW-0732">Signal</keyword>
<dbReference type="GO" id="GO:0009055">
    <property type="term" value="F:electron transfer activity"/>
    <property type="evidence" value="ECO:0007669"/>
    <property type="project" value="InterPro"/>
</dbReference>
<dbReference type="Proteomes" id="UP001060336">
    <property type="component" value="Chromosome"/>
</dbReference>
<evidence type="ECO:0000256" key="1">
    <source>
        <dbReference type="ARBA" id="ARBA00022723"/>
    </source>
</evidence>
<keyword evidence="1" id="KW-0479">Metal-binding</keyword>
<feature type="signal peptide" evidence="3">
    <location>
        <begin position="1"/>
        <end position="20"/>
    </location>
</feature>
<keyword evidence="2" id="KW-0186">Copper</keyword>
<organism evidence="5 6">
    <name type="scientific">Nisaea acidiphila</name>
    <dbReference type="NCBI Taxonomy" id="1862145"/>
    <lineage>
        <taxon>Bacteria</taxon>
        <taxon>Pseudomonadati</taxon>
        <taxon>Pseudomonadota</taxon>
        <taxon>Alphaproteobacteria</taxon>
        <taxon>Rhodospirillales</taxon>
        <taxon>Thalassobaculaceae</taxon>
        <taxon>Nisaea</taxon>
    </lineage>
</organism>
<name>A0A9J7AXQ2_9PROT</name>
<dbReference type="RefSeq" id="WP_257770578.1">
    <property type="nucleotide sequence ID" value="NZ_CP102480.1"/>
</dbReference>
<dbReference type="EMBL" id="CP102480">
    <property type="protein sequence ID" value="UUX51217.1"/>
    <property type="molecule type" value="Genomic_DNA"/>
</dbReference>
<feature type="domain" description="Blue (type 1) copper" evidence="4">
    <location>
        <begin position="39"/>
        <end position="112"/>
    </location>
</feature>
<protein>
    <submittedName>
        <fullName evidence="5">Plastocyanin/azurin family copper-binding protein</fullName>
    </submittedName>
</protein>
<sequence length="114" mass="12445">MSLRRTLGAALLAATLSLTAGVAVPLAADPAAIVSQKGRHFTPKEIEVKRGDMVRFVNDDFYGHNVYSETEGAGFDIGLQAPGEERDVVLEKLGIVDVRCRIHPRMRLKITVTE</sequence>
<dbReference type="InterPro" id="IPR052721">
    <property type="entry name" value="ET_Amicyanin"/>
</dbReference>
<accession>A0A9J7AXQ2</accession>
<keyword evidence="6" id="KW-1185">Reference proteome</keyword>
<dbReference type="GO" id="GO:0005507">
    <property type="term" value="F:copper ion binding"/>
    <property type="evidence" value="ECO:0007669"/>
    <property type="project" value="InterPro"/>
</dbReference>
<dbReference type="InterPro" id="IPR008972">
    <property type="entry name" value="Cupredoxin"/>
</dbReference>